<dbReference type="Gene3D" id="3.60.15.10">
    <property type="entry name" value="Ribonuclease Z/Hydroxyacylglutathione hydrolase-like"/>
    <property type="match status" value="1"/>
</dbReference>
<comment type="caution">
    <text evidence="9">The sequence shown here is derived from an EMBL/GenBank/DDBJ whole genome shotgun (WGS) entry which is preliminary data.</text>
</comment>
<dbReference type="SMART" id="SM00849">
    <property type="entry name" value="Lactamase_B"/>
    <property type="match status" value="1"/>
</dbReference>
<dbReference type="InterPro" id="IPR050110">
    <property type="entry name" value="Glyoxalase_II_hydrolase"/>
</dbReference>
<dbReference type="Proteomes" id="UP000809621">
    <property type="component" value="Unassembled WGS sequence"/>
</dbReference>
<feature type="binding site" evidence="7">
    <location>
        <position position="58"/>
    </location>
    <ligand>
        <name>Zn(2+)</name>
        <dbReference type="ChEBI" id="CHEBI:29105"/>
        <label>2</label>
    </ligand>
</feature>
<dbReference type="SUPFAM" id="SSF56281">
    <property type="entry name" value="Metallo-hydrolase/oxidoreductase"/>
    <property type="match status" value="1"/>
</dbReference>
<evidence type="ECO:0000313" key="9">
    <source>
        <dbReference type="EMBL" id="MBM7038177.1"/>
    </source>
</evidence>
<name>A0ABS2HPZ2_9VIBR</name>
<reference evidence="9 10" key="1">
    <citation type="submission" date="2021-02" db="EMBL/GenBank/DDBJ databases">
        <authorList>
            <person name="Park J.-S."/>
        </authorList>
    </citation>
    <scope>NUCLEOTIDE SEQUENCE [LARGE SCALE GENOMIC DNA]</scope>
    <source>
        <strain evidence="9 10">188UL20-2</strain>
    </source>
</reference>
<evidence type="ECO:0000256" key="1">
    <source>
        <dbReference type="ARBA" id="ARBA00001623"/>
    </source>
</evidence>
<feature type="binding site" evidence="7">
    <location>
        <position position="111"/>
    </location>
    <ligand>
        <name>Zn(2+)</name>
        <dbReference type="ChEBI" id="CHEBI:29105"/>
        <label>1</label>
    </ligand>
</feature>
<dbReference type="NCBIfam" id="TIGR03413">
    <property type="entry name" value="GSH_gloB"/>
    <property type="match status" value="1"/>
</dbReference>
<dbReference type="GO" id="GO:0004416">
    <property type="term" value="F:hydroxyacylglutathione hydrolase activity"/>
    <property type="evidence" value="ECO:0007669"/>
    <property type="project" value="UniProtKB-EC"/>
</dbReference>
<dbReference type="InterPro" id="IPR035680">
    <property type="entry name" value="Clx_II_MBL"/>
</dbReference>
<dbReference type="CDD" id="cd07723">
    <property type="entry name" value="hydroxyacylglutathione_hydrolase_MBL-fold"/>
    <property type="match status" value="1"/>
</dbReference>
<dbReference type="Pfam" id="PF16123">
    <property type="entry name" value="HAGH_C"/>
    <property type="match status" value="1"/>
</dbReference>
<comment type="similarity">
    <text evidence="3 7">Belongs to the metallo-beta-lactamase superfamily. Glyoxalase II family.</text>
</comment>
<dbReference type="PIRSF" id="PIRSF005457">
    <property type="entry name" value="Glx"/>
    <property type="match status" value="1"/>
</dbReference>
<accession>A0ABS2HPZ2</accession>
<keyword evidence="5 7" id="KW-0378">Hydrolase</keyword>
<comment type="cofactor">
    <cofactor evidence="7">
        <name>Zn(2+)</name>
        <dbReference type="ChEBI" id="CHEBI:29105"/>
    </cofactor>
    <text evidence="7">Binds 2 Zn(2+) ions per subunit.</text>
</comment>
<evidence type="ECO:0000256" key="2">
    <source>
        <dbReference type="ARBA" id="ARBA00004963"/>
    </source>
</evidence>
<keyword evidence="10" id="KW-1185">Reference proteome</keyword>
<evidence type="ECO:0000256" key="7">
    <source>
        <dbReference type="HAMAP-Rule" id="MF_01374"/>
    </source>
</evidence>
<evidence type="ECO:0000259" key="8">
    <source>
        <dbReference type="SMART" id="SM00849"/>
    </source>
</evidence>
<organism evidence="9 10">
    <name type="scientific">Vibrio ulleungensis</name>
    <dbReference type="NCBI Taxonomy" id="2807619"/>
    <lineage>
        <taxon>Bacteria</taxon>
        <taxon>Pseudomonadati</taxon>
        <taxon>Pseudomonadota</taxon>
        <taxon>Gammaproteobacteria</taxon>
        <taxon>Vibrionales</taxon>
        <taxon>Vibrionaceae</taxon>
        <taxon>Vibrio</taxon>
    </lineage>
</organism>
<dbReference type="PANTHER" id="PTHR43705">
    <property type="entry name" value="HYDROXYACYLGLUTATHIONE HYDROLASE"/>
    <property type="match status" value="1"/>
</dbReference>
<protein>
    <recommendedName>
        <fullName evidence="7">Hydroxyacylglutathione hydrolase</fullName>
        <ecNumber evidence="7">3.1.2.6</ecNumber>
    </recommendedName>
    <alternativeName>
        <fullName evidence="7">Glyoxalase II</fullName>
        <shortName evidence="7">Glx II</shortName>
    </alternativeName>
</protein>
<comment type="pathway">
    <text evidence="2 7">Secondary metabolite metabolism; methylglyoxal degradation; (R)-lactate from methylglyoxal: step 2/2.</text>
</comment>
<dbReference type="InterPro" id="IPR036866">
    <property type="entry name" value="RibonucZ/Hydroxyglut_hydro"/>
</dbReference>
<dbReference type="InterPro" id="IPR032282">
    <property type="entry name" value="HAGH_C"/>
</dbReference>
<feature type="binding site" evidence="7">
    <location>
        <position position="166"/>
    </location>
    <ligand>
        <name>Zn(2+)</name>
        <dbReference type="ChEBI" id="CHEBI:29105"/>
        <label>2</label>
    </ligand>
</feature>
<evidence type="ECO:0000256" key="3">
    <source>
        <dbReference type="ARBA" id="ARBA00006759"/>
    </source>
</evidence>
<comment type="catalytic activity">
    <reaction evidence="1 7">
        <text>an S-(2-hydroxyacyl)glutathione + H2O = a 2-hydroxy carboxylate + glutathione + H(+)</text>
        <dbReference type="Rhea" id="RHEA:21864"/>
        <dbReference type="ChEBI" id="CHEBI:15377"/>
        <dbReference type="ChEBI" id="CHEBI:15378"/>
        <dbReference type="ChEBI" id="CHEBI:57925"/>
        <dbReference type="ChEBI" id="CHEBI:58896"/>
        <dbReference type="ChEBI" id="CHEBI:71261"/>
        <dbReference type="EC" id="3.1.2.6"/>
    </reaction>
</comment>
<comment type="function">
    <text evidence="7">Thiolesterase that catalyzes the hydrolysis of S-D-lactoyl-glutathione to form glutathione and D-lactic acid.</text>
</comment>
<evidence type="ECO:0000256" key="5">
    <source>
        <dbReference type="ARBA" id="ARBA00022801"/>
    </source>
</evidence>
<dbReference type="RefSeq" id="WP_205159648.1">
    <property type="nucleotide sequence ID" value="NZ_JAFEUM010000008.1"/>
</dbReference>
<proteinExistence type="inferred from homology"/>
<sequence length="251" mass="28719">MRTINCIPAFNDNYIWLIVDDNKRCCVVDPGDAAPVIEFLEDHQLKLSQIWLTHHHADHTGGVSSLKGRYPDVDVYGPKSCRFEAIDHRLEKGDTVMFADHHYQILALPGHTLDHIAYYGEQSLFCGDVLFSAGCGRVFEGSYSQMFDSLNQIKALPANTNIYPTHEYTQANIDFALAADPTNLRLQHYQQKVLSLRSDNQPSLPTTLELELAINPFLRCECLDTEQWQTKQALREPLDVFAYLRDWKNDF</sequence>
<feature type="domain" description="Metallo-beta-lactamase" evidence="8">
    <location>
        <begin position="12"/>
        <end position="166"/>
    </location>
</feature>
<gene>
    <name evidence="7 9" type="primary">gloB</name>
    <name evidence="9" type="ORF">JQC93_17425</name>
</gene>
<feature type="binding site" evidence="7">
    <location>
        <position position="54"/>
    </location>
    <ligand>
        <name>Zn(2+)</name>
        <dbReference type="ChEBI" id="CHEBI:29105"/>
        <label>1</label>
    </ligand>
</feature>
<keyword evidence="4 7" id="KW-0479">Metal-binding</keyword>
<feature type="binding site" evidence="7">
    <location>
        <position position="59"/>
    </location>
    <ligand>
        <name>Zn(2+)</name>
        <dbReference type="ChEBI" id="CHEBI:29105"/>
        <label>2</label>
    </ligand>
</feature>
<dbReference type="InterPro" id="IPR001279">
    <property type="entry name" value="Metallo-B-lactamas"/>
</dbReference>
<evidence type="ECO:0000256" key="6">
    <source>
        <dbReference type="ARBA" id="ARBA00022833"/>
    </source>
</evidence>
<evidence type="ECO:0000313" key="10">
    <source>
        <dbReference type="Proteomes" id="UP000809621"/>
    </source>
</evidence>
<dbReference type="Pfam" id="PF00753">
    <property type="entry name" value="Lactamase_B"/>
    <property type="match status" value="1"/>
</dbReference>
<dbReference type="HAMAP" id="MF_01374">
    <property type="entry name" value="Glyoxalase_2"/>
    <property type="match status" value="1"/>
</dbReference>
<evidence type="ECO:0000256" key="4">
    <source>
        <dbReference type="ARBA" id="ARBA00022723"/>
    </source>
</evidence>
<comment type="subunit">
    <text evidence="7">Monomer.</text>
</comment>
<feature type="binding site" evidence="7">
    <location>
        <position position="56"/>
    </location>
    <ligand>
        <name>Zn(2+)</name>
        <dbReference type="ChEBI" id="CHEBI:29105"/>
        <label>1</label>
    </ligand>
</feature>
<feature type="binding site" evidence="7">
    <location>
        <position position="128"/>
    </location>
    <ligand>
        <name>Zn(2+)</name>
        <dbReference type="ChEBI" id="CHEBI:29105"/>
        <label>2</label>
    </ligand>
</feature>
<dbReference type="EMBL" id="JAFEUM010000008">
    <property type="protein sequence ID" value="MBM7038177.1"/>
    <property type="molecule type" value="Genomic_DNA"/>
</dbReference>
<dbReference type="InterPro" id="IPR017782">
    <property type="entry name" value="Hydroxyacylglutathione_Hdrlase"/>
</dbReference>
<keyword evidence="6 7" id="KW-0862">Zinc</keyword>
<feature type="binding site" evidence="7">
    <location>
        <position position="128"/>
    </location>
    <ligand>
        <name>Zn(2+)</name>
        <dbReference type="ChEBI" id="CHEBI:29105"/>
        <label>1</label>
    </ligand>
</feature>
<dbReference type="EC" id="3.1.2.6" evidence="7"/>
<dbReference type="PANTHER" id="PTHR43705:SF1">
    <property type="entry name" value="HYDROXYACYLGLUTATHIONE HYDROLASE GLOB"/>
    <property type="match status" value="1"/>
</dbReference>